<dbReference type="InterPro" id="IPR038535">
    <property type="entry name" value="CNOT1_TTP_bind_sf"/>
</dbReference>
<evidence type="ECO:0000256" key="1">
    <source>
        <dbReference type="ARBA" id="ARBA00004123"/>
    </source>
</evidence>
<keyword evidence="4" id="KW-0804">Transcription</keyword>
<dbReference type="InterPro" id="IPR032191">
    <property type="entry name" value="CNOT1_CAF1_bind"/>
</dbReference>
<feature type="domain" description="CCR4-Not complex component Not1 C-terminal" evidence="7">
    <location>
        <begin position="2152"/>
        <end position="2520"/>
    </location>
</feature>
<gene>
    <name evidence="13" type="ORF">CSSPTR1EN2_LOCUS9316</name>
</gene>
<feature type="domain" description="CCR4-NOT transcription complex subunit 1 HEAT repeat" evidence="11">
    <location>
        <begin position="487"/>
        <end position="637"/>
    </location>
</feature>
<feature type="domain" description="CCR4-NOT transcription complex subunit 1-like NOT1 connector" evidence="12">
    <location>
        <begin position="1766"/>
        <end position="1951"/>
    </location>
</feature>
<feature type="region of interest" description="Disordered" evidence="6">
    <location>
        <begin position="1951"/>
        <end position="1973"/>
    </location>
</feature>
<keyword evidence="5" id="KW-0539">Nucleus</keyword>
<feature type="compositionally biased region" description="Low complexity" evidence="6">
    <location>
        <begin position="871"/>
        <end position="881"/>
    </location>
</feature>
<feature type="domain" description="CCR4-NOT transcription complex subunit 1" evidence="8">
    <location>
        <begin position="1410"/>
        <end position="1551"/>
    </location>
</feature>
<evidence type="ECO:0000259" key="10">
    <source>
        <dbReference type="Pfam" id="PF16417"/>
    </source>
</evidence>
<dbReference type="Gene3D" id="1.25.40.180">
    <property type="match status" value="1"/>
</dbReference>
<dbReference type="Proteomes" id="UP001497512">
    <property type="component" value="Chromosome 17"/>
</dbReference>
<feature type="region of interest" description="Disordered" evidence="6">
    <location>
        <begin position="866"/>
        <end position="894"/>
    </location>
</feature>
<dbReference type="InterPro" id="IPR024557">
    <property type="entry name" value="CNOT1_dom_4"/>
</dbReference>
<feature type="domain" description="CCR4-NOT transcription complex subunit 1 CAF1-binding" evidence="9">
    <location>
        <begin position="1061"/>
        <end position="1280"/>
    </location>
</feature>
<comment type="subcellular location">
    <subcellularLocation>
        <location evidence="1">Nucleus</location>
    </subcellularLocation>
</comment>
<dbReference type="InterPro" id="IPR032194">
    <property type="entry name" value="CNOT1_HEAT"/>
</dbReference>
<accession>A0ABP0TYR4</accession>
<evidence type="ECO:0000256" key="5">
    <source>
        <dbReference type="ARBA" id="ARBA00023242"/>
    </source>
</evidence>
<evidence type="ECO:0000259" key="8">
    <source>
        <dbReference type="Pfam" id="PF12842"/>
    </source>
</evidence>
<dbReference type="Pfam" id="PF12842">
    <property type="entry name" value="DUF3819"/>
    <property type="match status" value="1"/>
</dbReference>
<sequence>MFSFASPLASQIGFLIASLNKSNYKSLALELNQLANYGLDGNVLLLRNCLQQFDLLEGSGELQQHKWPLKLDLLSLVVKKLLRQPNAGSVFCGAVQHILSSVVTKAFLENLSTELKLSLPEQIQLGLALTDAEELSHCQAGHSFCKAKISEIYQTLTPAGLSEVLIEKILWFLRQTEGLLRHEQTFVKALPSLEPDALSSLLLTPLILHDQVHEVNCLRSFKQVATSGIFTSADMLSQLSGATSVVAVMEELGYSCTVNVEHCKEIFSMFPSLSEFDVAQIVGMVARTYKGLEDLQGTHDTFCTAFCNNGEQLSGVWSTHWNVDVLVEAISELAPGISWRSVMENLDHDGFSLPDQKGFLLLLTVYNKACQDPFPLEAVCGKVWRNGEGQLSFLKHAVSAPPEIFTFSHSSRKQAPLENIQGQKLSYGTPNCAWLSLELLEVLCSLAEMGHVGSVRALLELPLKHCPELLVLGLAQIKTEWNTIQSEILSALLPSFFASNSTAGVLHQLWVLNPEVVTRTMVEMHTSDRSYISRILDVCQELKAVNTILETAPFSLSIELAAIAARRDFLNLEKWLQDNLTIHRDSFFQACLKFLRERTLDEARVEGQLGAGVTGQRPGPILSLSLDTVNAFFKVLQVNAAQLASRDPAEELKRIKDAAVRLNPWLMSAGAASEQSQVETTYGSDVEEEANSYFQRIYIGQLSINNVVDMLQRFNMAPPDSREKAIFSCMLQSLFDEYRFFPRYPERELRITAILFGSLIKHQLVSSSPLGHALRCVLEALRKPLDSKMFSFGLAALDQFKDRLVEWPQYCNHILLITHIRETHSELVEFIERALSRVARPQQPEIVQNVMTTSTAQQHLTPAVLQPLPPLSTSTPTESLEGATGPALPSDILSSHSQFVPGKVTDTVLHGSLQAGTPVPLLGSQSQSQAAALTPLPLHQGQPQHAALQEEKLKVGGSSSVETVKAVLSLSTLSVPSSQQQPLAPGSQPFDLGSGQKLAPQGTVYSSLANGQSAAAGGQGFLRSARGIAGILRQPSIPTGFGHALNIETLVAAAERRDTPIEPPSSEVQDKVAFIINNIVTANLEQKAKECLEVLKEQYFTWFAQYMVMKRASIEPNFHDLYLKFLDKINSKGLQKEIIKATYENCKVLLRSELIKSSSEERSLLKNLGSWLGKLTIGRNQALRAREVDPKALITEAYEKGLMIAVIPFTSKILEPCQSSLAYQPPNPWTMGILGLLAEIYALPNLKMNLKFDIEVLYKNLGVDMKDVKPTQLLRGRTREIEGNPDFSNKDSTHVQQQLQPVAPIPPESTGGAQMLPMLSQSEVEFPQELPAPVPHPTAVVTVASLSQSSEEEKVVGMNIIERTASGQGLSQPIPSQAAFPPGQVAMSIPNLAAYVVLNPKLATLGQQLQLSRIVPLAMERAIREIITPVVDRSVTIACMTTRELVMKDYAMEAEEAQTHQAAKLMVASLAGSLAHVTCKEPLRLAMANHLRSLLQVVNLVTEVLEQAVNLVTNDNLDLGCAVIEKAATEKALGDLDEAIGPALAMRRNQRDSTGTVYYDAAFYTGNNLARLPEALRPKPGRLTNAQQRVYEDFARLPWQHSQPTPAPAGPAPAASTLSAQAVYAGVQQASQGSFTNAGGSQPPMTTIGGIAQAAGDLLPDEVDLQAQSPLSFSSTASAGIGDIAAARQSQDSSLILTSFPGISTSTLESGGVEATSVVKQQGSVSSSGALSPSPPLPTDQLGGPLVEPSLTTGEAIDKYQLVAQKLDAAIANESALSYSSLPPDHEVLTLVMEVQEVILQGISRDEAALAIAQKVFKRLYENTTSDVHVSVHLAILESIRDVCKRVVKELTSWVIYSDDERKFNREITVGLIRSELIILTDYNLHLAKLIDGGRNKDAVDFAAYLVKTCVIDDAGVSNTEFYNVIEALGKLAAQPGSPESLQQLVEIAKSTSSASSGQGGSSTGKDDKARLTKDKKLLSSRNAGLRDDGKVGSRDMAAGDPAGLRDQVAVLFDEWARICDSPGSNDKAYAVYLSQLQHLGMLKGDDSSDRFFRILVELAVAHCLNTELQLPSSGPGGEPRQQGGNLSFAAIDMFAKLVILLVKYNVDPSMSKVNLLNKVLNVTVRVIQRDAHERKTAFHPRPYFRLFVTWLMDFNSADSTLDSSNFQVLTAFGNALLALQPLQVPGWSFAWLELISHRAFMPKLLLSNPQKGWPLFQRLLVALFKFMEPYLRNADVSDPVRLLYKGTLRVLLVLLHDFPEFLCDHHFSFCDVIPPSCIQMRNLILSAFPRNMRLPDPFTPNLKVDLLPEISQAPRILSDVESALKNKQLKAEVDDYLKTRQRLSLLSVDLKGRLMLPPAEAMTSGTKYNVPLLNALVLYVGMQAIQQLQTKTTQQQLAVPSAPITHSAPMDIFQHLVLELDTEGRYLFLNAVANQLRYPNNHTHYFSCVLLYLFAEANLEIIQEQITRVLLERLIVNRPHPWGLLITFIELIKNPRYSFWTHSFTRCAPEIEKLFESVARSCMGPPLKSVDDDISGSLSSDGMKG</sequence>
<evidence type="ECO:0000259" key="12">
    <source>
        <dbReference type="Pfam" id="PF25097"/>
    </source>
</evidence>
<evidence type="ECO:0000313" key="14">
    <source>
        <dbReference type="Proteomes" id="UP001497512"/>
    </source>
</evidence>
<keyword evidence="2" id="KW-0678">Repressor</keyword>
<dbReference type="EMBL" id="OZ019909">
    <property type="protein sequence ID" value="CAK9208703.1"/>
    <property type="molecule type" value="Genomic_DNA"/>
</dbReference>
<feature type="compositionally biased region" description="Low complexity" evidence="6">
    <location>
        <begin position="975"/>
        <end position="985"/>
    </location>
</feature>
<keyword evidence="14" id="KW-1185">Reference proteome</keyword>
<evidence type="ECO:0008006" key="15">
    <source>
        <dbReference type="Google" id="ProtNLM"/>
    </source>
</evidence>
<evidence type="ECO:0000259" key="11">
    <source>
        <dbReference type="Pfam" id="PF16418"/>
    </source>
</evidence>
<dbReference type="CDD" id="cd20710">
    <property type="entry name" value="NOT1_connector"/>
    <property type="match status" value="1"/>
</dbReference>
<dbReference type="Pfam" id="PF16418">
    <property type="entry name" value="CNOT1_HEAT"/>
    <property type="match status" value="1"/>
</dbReference>
<keyword evidence="3" id="KW-0805">Transcription regulation</keyword>
<evidence type="ECO:0000256" key="3">
    <source>
        <dbReference type="ARBA" id="ARBA00023015"/>
    </source>
</evidence>
<dbReference type="Pfam" id="PF16415">
    <property type="entry name" value="CNOT1_CAF1_bind"/>
    <property type="match status" value="1"/>
</dbReference>
<protein>
    <recommendedName>
        <fullName evidence="15">CCR4-NOT transcription complex subunit 1</fullName>
    </recommendedName>
</protein>
<dbReference type="InterPro" id="IPR055454">
    <property type="entry name" value="CNOT1-like_NOT1_connector"/>
</dbReference>
<dbReference type="PANTHER" id="PTHR13162:SF8">
    <property type="entry name" value="CCR4-NOT TRANSCRIPTION COMPLEX SUBUNIT 1"/>
    <property type="match status" value="1"/>
</dbReference>
<feature type="region of interest" description="Disordered" evidence="6">
    <location>
        <begin position="975"/>
        <end position="995"/>
    </location>
</feature>
<dbReference type="PANTHER" id="PTHR13162">
    <property type="entry name" value="CCR4-NOT TRANSCRIPTION COMPLEX"/>
    <property type="match status" value="1"/>
</dbReference>
<evidence type="ECO:0000256" key="4">
    <source>
        <dbReference type="ARBA" id="ARBA00023163"/>
    </source>
</evidence>
<dbReference type="InterPro" id="IPR040398">
    <property type="entry name" value="Not1"/>
</dbReference>
<dbReference type="Pfam" id="PF16417">
    <property type="entry name" value="CNOT1_TTP_bind"/>
    <property type="match status" value="1"/>
</dbReference>
<dbReference type="InterPro" id="IPR007196">
    <property type="entry name" value="CCR4-Not_Not1_C"/>
</dbReference>
<dbReference type="Gene3D" id="1.25.40.840">
    <property type="entry name" value="CCR4-NOT transcription complex subunit 1 TTP binding domain"/>
    <property type="match status" value="1"/>
</dbReference>
<proteinExistence type="predicted"/>
<name>A0ABP0TYR4_9BRYO</name>
<feature type="region of interest" description="Disordered" evidence="6">
    <location>
        <begin position="1724"/>
        <end position="1744"/>
    </location>
</feature>
<dbReference type="Gene3D" id="1.25.40.790">
    <property type="match status" value="1"/>
</dbReference>
<evidence type="ECO:0000256" key="2">
    <source>
        <dbReference type="ARBA" id="ARBA00022491"/>
    </source>
</evidence>
<evidence type="ECO:0000259" key="9">
    <source>
        <dbReference type="Pfam" id="PF16415"/>
    </source>
</evidence>
<evidence type="ECO:0000313" key="13">
    <source>
        <dbReference type="EMBL" id="CAK9208703.1"/>
    </source>
</evidence>
<reference evidence="13" key="1">
    <citation type="submission" date="2024-02" db="EMBL/GenBank/DDBJ databases">
        <authorList>
            <consortium name="ELIXIR-Norway"/>
            <consortium name="Elixir Norway"/>
        </authorList>
    </citation>
    <scope>NUCLEOTIDE SEQUENCE</scope>
</reference>
<dbReference type="Gene3D" id="1.25.40.800">
    <property type="match status" value="1"/>
</dbReference>
<dbReference type="Pfam" id="PF25097">
    <property type="entry name" value="ARM_Cnot1"/>
    <property type="match status" value="1"/>
</dbReference>
<evidence type="ECO:0000256" key="6">
    <source>
        <dbReference type="SAM" id="MobiDB-lite"/>
    </source>
</evidence>
<dbReference type="Pfam" id="PF04054">
    <property type="entry name" value="Not1"/>
    <property type="match status" value="1"/>
</dbReference>
<evidence type="ECO:0000259" key="7">
    <source>
        <dbReference type="Pfam" id="PF04054"/>
    </source>
</evidence>
<dbReference type="InterPro" id="IPR032193">
    <property type="entry name" value="CNOT1_TTP_bind"/>
</dbReference>
<feature type="domain" description="CCR4-NOT transcription complex subunit 1 TTP binding" evidence="10">
    <location>
        <begin position="673"/>
        <end position="842"/>
    </location>
</feature>
<organism evidence="13 14">
    <name type="scientific">Sphagnum troendelagicum</name>
    <dbReference type="NCBI Taxonomy" id="128251"/>
    <lineage>
        <taxon>Eukaryota</taxon>
        <taxon>Viridiplantae</taxon>
        <taxon>Streptophyta</taxon>
        <taxon>Embryophyta</taxon>
        <taxon>Bryophyta</taxon>
        <taxon>Sphagnophytina</taxon>
        <taxon>Sphagnopsida</taxon>
        <taxon>Sphagnales</taxon>
        <taxon>Sphagnaceae</taxon>
        <taxon>Sphagnum</taxon>
    </lineage>
</organism>